<comment type="similarity">
    <text evidence="5 6">Belongs to the XseA family.</text>
</comment>
<feature type="domain" description="Exonuclease VII large subunit C-terminal" evidence="7">
    <location>
        <begin position="129"/>
        <end position="407"/>
    </location>
</feature>
<evidence type="ECO:0000256" key="5">
    <source>
        <dbReference type="HAMAP-Rule" id="MF_00378"/>
    </source>
</evidence>
<keyword evidence="1 5" id="KW-0963">Cytoplasm</keyword>
<keyword evidence="3 5" id="KW-0378">Hydrolase</keyword>
<reference evidence="9" key="1">
    <citation type="submission" date="2020-10" db="EMBL/GenBank/DDBJ databases">
        <authorList>
            <person name="Gilroy R."/>
        </authorList>
    </citation>
    <scope>NUCLEOTIDE SEQUENCE</scope>
    <source>
        <strain evidence="9">B1-16210</strain>
    </source>
</reference>
<comment type="subcellular location">
    <subcellularLocation>
        <location evidence="5 6">Cytoplasm</location>
    </subcellularLocation>
</comment>
<dbReference type="GO" id="GO:0008855">
    <property type="term" value="F:exodeoxyribonuclease VII activity"/>
    <property type="evidence" value="ECO:0007669"/>
    <property type="project" value="UniProtKB-UniRule"/>
</dbReference>
<name>A0A940IBW9_9PROT</name>
<dbReference type="Proteomes" id="UP000721442">
    <property type="component" value="Unassembled WGS sequence"/>
</dbReference>
<dbReference type="HAMAP" id="MF_00378">
    <property type="entry name" value="Exonuc_7_L"/>
    <property type="match status" value="1"/>
</dbReference>
<evidence type="ECO:0000256" key="6">
    <source>
        <dbReference type="RuleBase" id="RU004355"/>
    </source>
</evidence>
<dbReference type="InterPro" id="IPR025824">
    <property type="entry name" value="OB-fold_nuc-bd_dom"/>
</dbReference>
<evidence type="ECO:0000313" key="9">
    <source>
        <dbReference type="EMBL" id="MBO8407132.1"/>
    </source>
</evidence>
<dbReference type="GO" id="GO:0003676">
    <property type="term" value="F:nucleic acid binding"/>
    <property type="evidence" value="ECO:0007669"/>
    <property type="project" value="InterPro"/>
</dbReference>
<keyword evidence="2 5" id="KW-0540">Nuclease</keyword>
<evidence type="ECO:0000256" key="2">
    <source>
        <dbReference type="ARBA" id="ARBA00022722"/>
    </source>
</evidence>
<comment type="function">
    <text evidence="5">Bidirectionally degrades single-stranded DNA into large acid-insoluble oligonucleotides, which are then degraded further into small acid-soluble oligonucleotides.</text>
</comment>
<organism evidence="9 10">
    <name type="scientific">Candidatus Enterousia excrementavium</name>
    <dbReference type="NCBI Taxonomy" id="2840789"/>
    <lineage>
        <taxon>Bacteria</taxon>
        <taxon>Pseudomonadati</taxon>
        <taxon>Pseudomonadota</taxon>
        <taxon>Alphaproteobacteria</taxon>
        <taxon>Candidatus Enterousia</taxon>
    </lineage>
</organism>
<dbReference type="Pfam" id="PF13742">
    <property type="entry name" value="tRNA_anti_2"/>
    <property type="match status" value="1"/>
</dbReference>
<comment type="caution">
    <text evidence="9">The sequence shown here is derived from an EMBL/GenBank/DDBJ whole genome shotgun (WGS) entry which is preliminary data.</text>
</comment>
<dbReference type="GO" id="GO:0006308">
    <property type="term" value="P:DNA catabolic process"/>
    <property type="evidence" value="ECO:0007669"/>
    <property type="project" value="UniProtKB-UniRule"/>
</dbReference>
<evidence type="ECO:0000259" key="8">
    <source>
        <dbReference type="Pfam" id="PF13742"/>
    </source>
</evidence>
<feature type="domain" description="OB-fold nucleic acid binding" evidence="8">
    <location>
        <begin position="15"/>
        <end position="106"/>
    </location>
</feature>
<dbReference type="EC" id="3.1.11.6" evidence="5"/>
<proteinExistence type="inferred from homology"/>
<dbReference type="CDD" id="cd04489">
    <property type="entry name" value="ExoVII_LU_OBF"/>
    <property type="match status" value="1"/>
</dbReference>
<comment type="subunit">
    <text evidence="5">Heterooligomer composed of large and small subunits.</text>
</comment>
<dbReference type="GO" id="GO:0005737">
    <property type="term" value="C:cytoplasm"/>
    <property type="evidence" value="ECO:0007669"/>
    <property type="project" value="UniProtKB-SubCell"/>
</dbReference>
<comment type="catalytic activity">
    <reaction evidence="5 6">
        <text>Exonucleolytic cleavage in either 5'- to 3'- or 3'- to 5'-direction to yield nucleoside 5'-phosphates.</text>
        <dbReference type="EC" id="3.1.11.6"/>
    </reaction>
</comment>
<dbReference type="Pfam" id="PF02601">
    <property type="entry name" value="Exonuc_VII_L"/>
    <property type="match status" value="1"/>
</dbReference>
<dbReference type="PANTHER" id="PTHR30008:SF0">
    <property type="entry name" value="EXODEOXYRIBONUCLEASE 7 LARGE SUBUNIT"/>
    <property type="match status" value="1"/>
</dbReference>
<dbReference type="GO" id="GO:0009318">
    <property type="term" value="C:exodeoxyribonuclease VII complex"/>
    <property type="evidence" value="ECO:0007669"/>
    <property type="project" value="UniProtKB-UniRule"/>
</dbReference>
<evidence type="ECO:0000256" key="4">
    <source>
        <dbReference type="ARBA" id="ARBA00022839"/>
    </source>
</evidence>
<dbReference type="NCBIfam" id="TIGR00237">
    <property type="entry name" value="xseA"/>
    <property type="match status" value="1"/>
</dbReference>
<dbReference type="InterPro" id="IPR020579">
    <property type="entry name" value="Exonuc_VII_lsu_C"/>
</dbReference>
<evidence type="ECO:0000259" key="7">
    <source>
        <dbReference type="Pfam" id="PF02601"/>
    </source>
</evidence>
<evidence type="ECO:0000256" key="1">
    <source>
        <dbReference type="ARBA" id="ARBA00022490"/>
    </source>
</evidence>
<gene>
    <name evidence="5" type="primary">xseA</name>
    <name evidence="9" type="ORF">IAC77_01565</name>
</gene>
<accession>A0A940IBW9</accession>
<dbReference type="EMBL" id="JADINE010000024">
    <property type="protein sequence ID" value="MBO8407132.1"/>
    <property type="molecule type" value="Genomic_DNA"/>
</dbReference>
<dbReference type="InterPro" id="IPR003753">
    <property type="entry name" value="Exonuc_VII_L"/>
</dbReference>
<evidence type="ECO:0000256" key="3">
    <source>
        <dbReference type="ARBA" id="ARBA00022801"/>
    </source>
</evidence>
<evidence type="ECO:0000313" key="10">
    <source>
        <dbReference type="Proteomes" id="UP000721442"/>
    </source>
</evidence>
<protein>
    <recommendedName>
        <fullName evidence="5">Exodeoxyribonuclease 7 large subunit</fullName>
        <ecNumber evidence="5">3.1.11.6</ecNumber>
    </recommendedName>
    <alternativeName>
        <fullName evidence="5">Exodeoxyribonuclease VII large subunit</fullName>
        <shortName evidence="5">Exonuclease VII large subunit</shortName>
    </alternativeName>
</protein>
<keyword evidence="4 5" id="KW-0269">Exonuclease</keyword>
<dbReference type="PANTHER" id="PTHR30008">
    <property type="entry name" value="EXODEOXYRIBONUCLEASE 7 LARGE SUBUNIT"/>
    <property type="match status" value="1"/>
</dbReference>
<reference evidence="9" key="2">
    <citation type="journal article" date="2021" name="PeerJ">
        <title>Extensive microbial diversity within the chicken gut microbiome revealed by metagenomics and culture.</title>
        <authorList>
            <person name="Gilroy R."/>
            <person name="Ravi A."/>
            <person name="Getino M."/>
            <person name="Pursley I."/>
            <person name="Horton D.L."/>
            <person name="Alikhan N.F."/>
            <person name="Baker D."/>
            <person name="Gharbi K."/>
            <person name="Hall N."/>
            <person name="Watson M."/>
            <person name="Adriaenssens E.M."/>
            <person name="Foster-Nyarko E."/>
            <person name="Jarju S."/>
            <person name="Secka A."/>
            <person name="Antonio M."/>
            <person name="Oren A."/>
            <person name="Chaudhuri R.R."/>
            <person name="La Ragione R."/>
            <person name="Hildebrand F."/>
            <person name="Pallen M.J."/>
        </authorList>
    </citation>
    <scope>NUCLEOTIDE SEQUENCE</scope>
    <source>
        <strain evidence="9">B1-16210</strain>
    </source>
</reference>
<dbReference type="AlphaFoldDB" id="A0A940IBW9"/>
<sequence length="411" mass="45149">MMEKPQPFVQPDTVFSVTDASALLKNVVETAFPRIRVRGELSQITRATSGHMYMTIKDAGAAISVIIWRGTPVPFKLEDGLEVIITGRFTTYPARSNYQIIVSEIEMAGVGAILKMLEERKRKLAAEGLFDQARKKPLPHLPQRIGVVTSPTGAAFQDIQNRLRERFPVTVVLYPATVQGTTAAAEVAAGIEYFNRAKNVDVIIVARGGGALEDLLPFSEEIVVRAAAASEIPLISGVGHEPDWMLIDYAADVRAPTPTGAAEMVVPTKLSLIQELDNLWHRLSNNFTTRLANARARMESIVVKNPKQLVMEQQQRLDDISRTLNVIINGKIVAARGRMDAVAAFPNILQNKMMVMTQGLNHLGQMLNSLSYKSVLSRGYAIVRDEKNQIISRADGARPALIEFADGVVKV</sequence>